<proteinExistence type="inferred from homology"/>
<keyword evidence="5 11" id="KW-0812">Transmembrane</keyword>
<evidence type="ECO:0000256" key="11">
    <source>
        <dbReference type="SAM" id="Phobius"/>
    </source>
</evidence>
<evidence type="ECO:0000256" key="2">
    <source>
        <dbReference type="ARBA" id="ARBA00010441"/>
    </source>
</evidence>
<evidence type="ECO:0000256" key="6">
    <source>
        <dbReference type="ARBA" id="ARBA00022989"/>
    </source>
</evidence>
<keyword evidence="4" id="KW-0808">Transferase</keyword>
<comment type="similarity">
    <text evidence="2">Belongs to the CDP-alcohol phosphatidyltransferase class-I family.</text>
</comment>
<dbReference type="PANTHER" id="PTHR14269">
    <property type="entry name" value="CDP-DIACYLGLYCEROL--GLYCEROL-3-PHOSPHATE 3-PHOSPHATIDYLTRANSFERASE-RELATED"/>
    <property type="match status" value="1"/>
</dbReference>
<keyword evidence="3" id="KW-0444">Lipid biosynthesis</keyword>
<comment type="caution">
    <text evidence="12">The sequence shown here is derived from an EMBL/GenBank/DDBJ whole genome shotgun (WGS) entry which is preliminary data.</text>
</comment>
<gene>
    <name evidence="12" type="ORF">AMET1_0807</name>
</gene>
<dbReference type="GO" id="GO:0016020">
    <property type="term" value="C:membrane"/>
    <property type="evidence" value="ECO:0007669"/>
    <property type="project" value="UniProtKB-SubCell"/>
</dbReference>
<evidence type="ECO:0000256" key="10">
    <source>
        <dbReference type="ARBA" id="ARBA00023264"/>
    </source>
</evidence>
<evidence type="ECO:0000256" key="5">
    <source>
        <dbReference type="ARBA" id="ARBA00022692"/>
    </source>
</evidence>
<protein>
    <submittedName>
        <fullName evidence="12">Phosphatidylserine synthase PssA</fullName>
    </submittedName>
</protein>
<evidence type="ECO:0000256" key="9">
    <source>
        <dbReference type="ARBA" id="ARBA00023209"/>
    </source>
</evidence>
<keyword evidence="6 11" id="KW-1133">Transmembrane helix</keyword>
<organism evidence="12 13">
    <name type="scientific">Methanonatronarchaeum thermophilum</name>
    <dbReference type="NCBI Taxonomy" id="1927129"/>
    <lineage>
        <taxon>Archaea</taxon>
        <taxon>Methanobacteriati</taxon>
        <taxon>Methanobacteriota</taxon>
        <taxon>Methanonatronarchaeia</taxon>
        <taxon>Methanonatronarchaeales</taxon>
        <taxon>Methanonatronarchaeaceae</taxon>
        <taxon>Methanonatronarchaeum</taxon>
    </lineage>
</organism>
<evidence type="ECO:0000256" key="3">
    <source>
        <dbReference type="ARBA" id="ARBA00022516"/>
    </source>
</evidence>
<dbReference type="GO" id="GO:0008654">
    <property type="term" value="P:phospholipid biosynthetic process"/>
    <property type="evidence" value="ECO:0007669"/>
    <property type="project" value="UniProtKB-KW"/>
</dbReference>
<dbReference type="AlphaFoldDB" id="A0A1Y3GG17"/>
<feature type="transmembrane region" description="Helical" evidence="11">
    <location>
        <begin position="172"/>
        <end position="205"/>
    </location>
</feature>
<dbReference type="RefSeq" id="WP_086637189.1">
    <property type="nucleotide sequence ID" value="NZ_MRZU01000003.1"/>
</dbReference>
<dbReference type="InterPro" id="IPR004533">
    <property type="entry name" value="CDP-diaglyc--ser_O-PTrfase"/>
</dbReference>
<dbReference type="EMBL" id="MRZU01000003">
    <property type="protein sequence ID" value="OUJ19154.1"/>
    <property type="molecule type" value="Genomic_DNA"/>
</dbReference>
<keyword evidence="13" id="KW-1185">Reference proteome</keyword>
<dbReference type="Pfam" id="PF01066">
    <property type="entry name" value="CDP-OH_P_transf"/>
    <property type="match status" value="1"/>
</dbReference>
<evidence type="ECO:0000313" key="13">
    <source>
        <dbReference type="Proteomes" id="UP000195137"/>
    </source>
</evidence>
<evidence type="ECO:0000256" key="1">
    <source>
        <dbReference type="ARBA" id="ARBA00004141"/>
    </source>
</evidence>
<name>A0A1Y3GG17_9EURY</name>
<comment type="subcellular location">
    <subcellularLocation>
        <location evidence="1">Membrane</location>
        <topology evidence="1">Multi-pass membrane protein</topology>
    </subcellularLocation>
</comment>
<sequence>MKTNLTIPDIVTIGNLIAGFIGIVYLIHGQPLISIKLVVLAAILDGLDGVLARKLQEDDSSKFGAQLDSLADATSFGVLPALILYTTLNTVFAIVLAVLFLSASIIRLARFNITQTEDYFQGIPTTCAGLTLAIYTIYFDELIMTTIIVLALSILMISEIKYPKIPFKPRIAAGILLILVLITTGPFFTATTTALLALTTAYIIIFPLKNTSLKTAITKKS</sequence>
<dbReference type="InterPro" id="IPR000462">
    <property type="entry name" value="CDP-OH_P_trans"/>
</dbReference>
<keyword evidence="7" id="KW-0443">Lipid metabolism</keyword>
<dbReference type="PANTHER" id="PTHR14269:SF61">
    <property type="entry name" value="CDP-DIACYLGLYCEROL--SERINE O-PHOSPHATIDYLTRANSFERASE"/>
    <property type="match status" value="1"/>
</dbReference>
<evidence type="ECO:0000256" key="4">
    <source>
        <dbReference type="ARBA" id="ARBA00022679"/>
    </source>
</evidence>
<dbReference type="InterPro" id="IPR050324">
    <property type="entry name" value="CDP-alcohol_PTase-I"/>
</dbReference>
<dbReference type="InterPro" id="IPR043130">
    <property type="entry name" value="CDP-OH_PTrfase_TM_dom"/>
</dbReference>
<feature type="transmembrane region" description="Helical" evidence="11">
    <location>
        <begin position="91"/>
        <end position="108"/>
    </location>
</feature>
<dbReference type="Proteomes" id="UP000195137">
    <property type="component" value="Unassembled WGS sequence"/>
</dbReference>
<dbReference type="GO" id="GO:0016780">
    <property type="term" value="F:phosphotransferase activity, for other substituted phosphate groups"/>
    <property type="evidence" value="ECO:0007669"/>
    <property type="project" value="InterPro"/>
</dbReference>
<keyword evidence="9" id="KW-0594">Phospholipid biosynthesis</keyword>
<feature type="transmembrane region" description="Helical" evidence="11">
    <location>
        <begin position="7"/>
        <end position="27"/>
    </location>
</feature>
<dbReference type="NCBIfam" id="TIGR00473">
    <property type="entry name" value="pssA"/>
    <property type="match status" value="1"/>
</dbReference>
<reference evidence="12 13" key="1">
    <citation type="submission" date="2016-12" db="EMBL/GenBank/DDBJ databases">
        <title>Discovery of methanogenic haloarchaea.</title>
        <authorList>
            <person name="Sorokin D.Y."/>
            <person name="Makarova K.S."/>
            <person name="Abbas B."/>
            <person name="Ferrer M."/>
            <person name="Golyshin P.N."/>
        </authorList>
    </citation>
    <scope>NUCLEOTIDE SEQUENCE [LARGE SCALE GENOMIC DNA]</scope>
    <source>
        <strain evidence="12">AMET1</strain>
    </source>
</reference>
<dbReference type="OrthoDB" id="221913at2157"/>
<accession>A0A1Y3GG17</accession>
<evidence type="ECO:0000256" key="7">
    <source>
        <dbReference type="ARBA" id="ARBA00023098"/>
    </source>
</evidence>
<feature type="transmembrane region" description="Helical" evidence="11">
    <location>
        <begin position="143"/>
        <end position="160"/>
    </location>
</feature>
<keyword evidence="8 11" id="KW-0472">Membrane</keyword>
<evidence type="ECO:0000256" key="8">
    <source>
        <dbReference type="ARBA" id="ARBA00023136"/>
    </source>
</evidence>
<keyword evidence="10" id="KW-1208">Phospholipid metabolism</keyword>
<dbReference type="Gene3D" id="1.20.120.1760">
    <property type="match status" value="1"/>
</dbReference>
<evidence type="ECO:0000313" key="12">
    <source>
        <dbReference type="EMBL" id="OUJ19154.1"/>
    </source>
</evidence>